<evidence type="ECO:0000313" key="3">
    <source>
        <dbReference type="Proteomes" id="UP000249166"/>
    </source>
</evidence>
<sequence>MKKFLVLYNAPQSAQSQMAESSPEAAQEGMKAWMEWASRAGSGIVDMGQPLGAGKEVSQSGTSDTNASVGGYGILQAEDMDGALALLDGHPHLMMPGASIQVFEALDLPGM</sequence>
<dbReference type="OrthoDB" id="3631099at2"/>
<dbReference type="InterPro" id="IPR011008">
    <property type="entry name" value="Dimeric_a/b-barrel"/>
</dbReference>
<protein>
    <recommendedName>
        <fullName evidence="4">YCII-related domain-containing protein</fullName>
    </recommendedName>
</protein>
<name>A0A328HI37_ARTGO</name>
<evidence type="ECO:0008006" key="4">
    <source>
        <dbReference type="Google" id="ProtNLM"/>
    </source>
</evidence>
<evidence type="ECO:0000256" key="1">
    <source>
        <dbReference type="SAM" id="MobiDB-lite"/>
    </source>
</evidence>
<dbReference type="Gene3D" id="3.30.70.1060">
    <property type="entry name" value="Dimeric alpha+beta barrel"/>
    <property type="match status" value="1"/>
</dbReference>
<dbReference type="AlphaFoldDB" id="A0A328HI37"/>
<reference evidence="2 3" key="1">
    <citation type="submission" date="2018-04" db="EMBL/GenBank/DDBJ databases">
        <title>Bacteria isolated from cave deposits of Manipur.</title>
        <authorList>
            <person name="Sahoo D."/>
            <person name="Sarangthem I."/>
            <person name="Nandeibam J."/>
        </authorList>
    </citation>
    <scope>NUCLEOTIDE SEQUENCE [LARGE SCALE GENOMIC DNA]</scope>
    <source>
        <strain evidence="3">mrc11</strain>
    </source>
</reference>
<organism evidence="2 3">
    <name type="scientific">Arthrobacter globiformis</name>
    <dbReference type="NCBI Taxonomy" id="1665"/>
    <lineage>
        <taxon>Bacteria</taxon>
        <taxon>Bacillati</taxon>
        <taxon>Actinomycetota</taxon>
        <taxon>Actinomycetes</taxon>
        <taxon>Micrococcales</taxon>
        <taxon>Micrococcaceae</taxon>
        <taxon>Arthrobacter</taxon>
    </lineage>
</organism>
<comment type="caution">
    <text evidence="2">The sequence shown here is derived from an EMBL/GenBank/DDBJ whole genome shotgun (WGS) entry which is preliminary data.</text>
</comment>
<proteinExistence type="predicted"/>
<dbReference type="EMBL" id="QLNP01000082">
    <property type="protein sequence ID" value="RAM36900.1"/>
    <property type="molecule type" value="Genomic_DNA"/>
</dbReference>
<accession>A0A328HI37</accession>
<gene>
    <name evidence="2" type="ORF">DBZ45_12845</name>
</gene>
<evidence type="ECO:0000313" key="2">
    <source>
        <dbReference type="EMBL" id="RAM36900.1"/>
    </source>
</evidence>
<dbReference type="Proteomes" id="UP000249166">
    <property type="component" value="Unassembled WGS sequence"/>
</dbReference>
<dbReference type="SUPFAM" id="SSF54909">
    <property type="entry name" value="Dimeric alpha+beta barrel"/>
    <property type="match status" value="1"/>
</dbReference>
<feature type="region of interest" description="Disordered" evidence="1">
    <location>
        <begin position="45"/>
        <end position="65"/>
    </location>
</feature>
<dbReference type="RefSeq" id="WP_111904287.1">
    <property type="nucleotide sequence ID" value="NZ_QLNP01000082.1"/>
</dbReference>